<dbReference type="InterPro" id="IPR050810">
    <property type="entry name" value="Bact_Secretion_Sys_Channel"/>
</dbReference>
<dbReference type="PRINTS" id="PR00811">
    <property type="entry name" value="BCTERIALGSPD"/>
</dbReference>
<dbReference type="EMBL" id="FXUG01000006">
    <property type="protein sequence ID" value="SMP58314.1"/>
    <property type="molecule type" value="Genomic_DNA"/>
</dbReference>
<evidence type="ECO:0000256" key="6">
    <source>
        <dbReference type="RuleBase" id="RU004003"/>
    </source>
</evidence>
<dbReference type="InterPro" id="IPR011662">
    <property type="entry name" value="Secretin/TonB_short_N"/>
</dbReference>
<dbReference type="InterPro" id="IPR001775">
    <property type="entry name" value="GspD/PilQ"/>
</dbReference>
<dbReference type="Gene3D" id="3.30.1370.130">
    <property type="match status" value="1"/>
</dbReference>
<dbReference type="Proteomes" id="UP001158067">
    <property type="component" value="Unassembled WGS sequence"/>
</dbReference>
<keyword evidence="4" id="KW-0472">Membrane</keyword>
<keyword evidence="3" id="KW-0732">Signal</keyword>
<protein>
    <submittedName>
        <fullName evidence="8">Type II and III secretion system protein</fullName>
    </submittedName>
</protein>
<feature type="domain" description="Secretin/TonB short N-terminal" evidence="7">
    <location>
        <begin position="117"/>
        <end position="165"/>
    </location>
</feature>
<dbReference type="Pfam" id="PF00263">
    <property type="entry name" value="Secretin"/>
    <property type="match status" value="1"/>
</dbReference>
<evidence type="ECO:0000256" key="1">
    <source>
        <dbReference type="ARBA" id="ARBA00004370"/>
    </source>
</evidence>
<sequence length="491" mass="53472">MLLASFLCNACVYRPLPGRTSIDELIQEAIDHSDTYTIVDESTPNVIEGGYVGEDGILYSQDVAGLLPNELHPADSFSTASEIASRDVIDSSLLIREEFIETDVREVLTVLTSEANLDLVLDDNVGGIVNTNCNDLTFEQAIEKVLMPLGLAYSISDGQVVVAPPDPLSPLFSRVSVKRNFRPLHMDIRSLLDSVPAAWLQYVTPIDSAKLLLVQAPPRIVDEIFQRFEAVDQPVPQVVLEAIICVISPDSGFQFGLDWEHAVELDSAKALAIGASGLALNGQVSNAGLSEVFGSFSSTSTFIKLLKEHGYLTIRASPHVMAKDGEQANIAINRETFFSVQPASSQGSNAVFFQQDIQKVDAGITLDITPHIRGDVVTIDIEKAEVSEDVRTANSELSVNPFPVINRRSVSTTVSVKDRKTIVIGGLVQRETIDQVNQIPGLSRLPLVGYLFQTTERQTRDAEVVIFISPRIVHAGETAVCQATFDGEIIR</sequence>
<proteinExistence type="inferred from homology"/>
<dbReference type="PROSITE" id="PS00875">
    <property type="entry name" value="T2SP_D"/>
    <property type="match status" value="1"/>
</dbReference>
<reference evidence="8 9" key="1">
    <citation type="submission" date="2017-05" db="EMBL/GenBank/DDBJ databases">
        <authorList>
            <person name="Varghese N."/>
            <person name="Submissions S."/>
        </authorList>
    </citation>
    <scope>NUCLEOTIDE SEQUENCE [LARGE SCALE GENOMIC DNA]</scope>
    <source>
        <strain evidence="8 9">DSM 25457</strain>
    </source>
</reference>
<evidence type="ECO:0000256" key="2">
    <source>
        <dbReference type="ARBA" id="ARBA00022448"/>
    </source>
</evidence>
<evidence type="ECO:0000313" key="8">
    <source>
        <dbReference type="EMBL" id="SMP58314.1"/>
    </source>
</evidence>
<accession>A0ABY1Q3L6</accession>
<evidence type="ECO:0000256" key="5">
    <source>
        <dbReference type="ARBA" id="ARBA00023237"/>
    </source>
</evidence>
<keyword evidence="5" id="KW-0998">Cell outer membrane</keyword>
<gene>
    <name evidence="8" type="ORF">SAMN06265222_10635</name>
</gene>
<dbReference type="PANTHER" id="PTHR30332">
    <property type="entry name" value="PROBABLE GENERAL SECRETION PATHWAY PROTEIN D"/>
    <property type="match status" value="1"/>
</dbReference>
<keyword evidence="2" id="KW-0813">Transport</keyword>
<dbReference type="PANTHER" id="PTHR30332:SF24">
    <property type="entry name" value="SECRETIN GSPD-RELATED"/>
    <property type="match status" value="1"/>
</dbReference>
<evidence type="ECO:0000259" key="7">
    <source>
        <dbReference type="SMART" id="SM00965"/>
    </source>
</evidence>
<name>A0ABY1Q3L6_9BACT</name>
<evidence type="ECO:0000256" key="3">
    <source>
        <dbReference type="ARBA" id="ARBA00022729"/>
    </source>
</evidence>
<dbReference type="SMART" id="SM00965">
    <property type="entry name" value="STN"/>
    <property type="match status" value="1"/>
</dbReference>
<comment type="subcellular location">
    <subcellularLocation>
        <location evidence="1">Membrane</location>
    </subcellularLocation>
</comment>
<comment type="similarity">
    <text evidence="6">Belongs to the bacterial secretin family.</text>
</comment>
<dbReference type="InterPro" id="IPR004846">
    <property type="entry name" value="T2SS/T3SS_dom"/>
</dbReference>
<keyword evidence="9" id="KW-1185">Reference proteome</keyword>
<organism evidence="8 9">
    <name type="scientific">Neorhodopirellula lusitana</name>
    <dbReference type="NCBI Taxonomy" id="445327"/>
    <lineage>
        <taxon>Bacteria</taxon>
        <taxon>Pseudomonadati</taxon>
        <taxon>Planctomycetota</taxon>
        <taxon>Planctomycetia</taxon>
        <taxon>Pirellulales</taxon>
        <taxon>Pirellulaceae</taxon>
        <taxon>Neorhodopirellula</taxon>
    </lineage>
</organism>
<dbReference type="InterPro" id="IPR004845">
    <property type="entry name" value="T2SS_GspD_CS"/>
</dbReference>
<comment type="caution">
    <text evidence="8">The sequence shown here is derived from an EMBL/GenBank/DDBJ whole genome shotgun (WGS) entry which is preliminary data.</text>
</comment>
<evidence type="ECO:0000313" key="9">
    <source>
        <dbReference type="Proteomes" id="UP001158067"/>
    </source>
</evidence>
<evidence type="ECO:0000256" key="4">
    <source>
        <dbReference type="ARBA" id="ARBA00023136"/>
    </source>
</evidence>